<dbReference type="STRING" id="990371.SAMN05421813_10817"/>
<accession>A0A1G9RJ93</accession>
<evidence type="ECO:0000256" key="2">
    <source>
        <dbReference type="PROSITE-ProRule" id="PRU00169"/>
    </source>
</evidence>
<dbReference type="InterPro" id="IPR011006">
    <property type="entry name" value="CheY-like_superfamily"/>
</dbReference>
<keyword evidence="5" id="KW-1185">Reference proteome</keyword>
<dbReference type="OrthoDB" id="1121174at2"/>
<protein>
    <submittedName>
        <fullName evidence="4">Response regulator receiver domain-containing protein</fullName>
    </submittedName>
</protein>
<dbReference type="PANTHER" id="PTHR44591">
    <property type="entry name" value="STRESS RESPONSE REGULATOR PROTEIN 1"/>
    <property type="match status" value="1"/>
</dbReference>
<dbReference type="Gene3D" id="3.40.50.2300">
    <property type="match status" value="1"/>
</dbReference>
<dbReference type="GO" id="GO:0000160">
    <property type="term" value="P:phosphorelay signal transduction system"/>
    <property type="evidence" value="ECO:0007669"/>
    <property type="project" value="InterPro"/>
</dbReference>
<dbReference type="AlphaFoldDB" id="A0A1G9RJ93"/>
<proteinExistence type="predicted"/>
<dbReference type="InterPro" id="IPR050595">
    <property type="entry name" value="Bact_response_regulator"/>
</dbReference>
<keyword evidence="1 2" id="KW-0597">Phosphoprotein</keyword>
<evidence type="ECO:0000256" key="1">
    <source>
        <dbReference type="ARBA" id="ARBA00022553"/>
    </source>
</evidence>
<dbReference type="Proteomes" id="UP000199226">
    <property type="component" value="Unassembled WGS sequence"/>
</dbReference>
<dbReference type="PROSITE" id="PS50110">
    <property type="entry name" value="RESPONSE_REGULATORY"/>
    <property type="match status" value="1"/>
</dbReference>
<feature type="modified residue" description="4-aspartylphosphate" evidence="2">
    <location>
        <position position="64"/>
    </location>
</feature>
<dbReference type="SUPFAM" id="SSF52172">
    <property type="entry name" value="CheY-like"/>
    <property type="match status" value="1"/>
</dbReference>
<dbReference type="PANTHER" id="PTHR44591:SF23">
    <property type="entry name" value="CHEY SUBFAMILY"/>
    <property type="match status" value="1"/>
</dbReference>
<organism evidence="4 5">
    <name type="scientific">Daejeonella rubra</name>
    <dbReference type="NCBI Taxonomy" id="990371"/>
    <lineage>
        <taxon>Bacteria</taxon>
        <taxon>Pseudomonadati</taxon>
        <taxon>Bacteroidota</taxon>
        <taxon>Sphingobacteriia</taxon>
        <taxon>Sphingobacteriales</taxon>
        <taxon>Sphingobacteriaceae</taxon>
        <taxon>Daejeonella</taxon>
    </lineage>
</organism>
<name>A0A1G9RJ93_9SPHI</name>
<dbReference type="RefSeq" id="WP_090702972.1">
    <property type="nucleotide sequence ID" value="NZ_FNHH01000008.1"/>
</dbReference>
<evidence type="ECO:0000259" key="3">
    <source>
        <dbReference type="PROSITE" id="PS50110"/>
    </source>
</evidence>
<reference evidence="5" key="1">
    <citation type="submission" date="2016-10" db="EMBL/GenBank/DDBJ databases">
        <authorList>
            <person name="Varghese N."/>
            <person name="Submissions S."/>
        </authorList>
    </citation>
    <scope>NUCLEOTIDE SEQUENCE [LARGE SCALE GENOMIC DNA]</scope>
    <source>
        <strain evidence="5">DSM 24536</strain>
    </source>
</reference>
<feature type="domain" description="Response regulatory" evidence="3">
    <location>
        <begin position="7"/>
        <end position="133"/>
    </location>
</feature>
<sequence length="133" mass="14900">MSAPFPHFIIVDDSQLDCFIAEKIIQNAGSYSSVKSYMEATEAYEAIKKSVPGPADAMTIIVLDIQMPVMNGFQFVDAFEQLPADIRSNYAIFLFSSSINENDKNRLGNYPSIRRFYGKPISKDTVAQMIETL</sequence>
<evidence type="ECO:0000313" key="4">
    <source>
        <dbReference type="EMBL" id="SDM22505.1"/>
    </source>
</evidence>
<dbReference type="Pfam" id="PF00072">
    <property type="entry name" value="Response_reg"/>
    <property type="match status" value="1"/>
</dbReference>
<dbReference type="InterPro" id="IPR001789">
    <property type="entry name" value="Sig_transdc_resp-reg_receiver"/>
</dbReference>
<evidence type="ECO:0000313" key="5">
    <source>
        <dbReference type="Proteomes" id="UP000199226"/>
    </source>
</evidence>
<dbReference type="EMBL" id="FNHH01000008">
    <property type="protein sequence ID" value="SDM22505.1"/>
    <property type="molecule type" value="Genomic_DNA"/>
</dbReference>
<gene>
    <name evidence="4" type="ORF">SAMN05421813_10817</name>
</gene>